<organism evidence="2 3">
    <name type="scientific">Angomonas deanei</name>
    <dbReference type="NCBI Taxonomy" id="59799"/>
    <lineage>
        <taxon>Eukaryota</taxon>
        <taxon>Discoba</taxon>
        <taxon>Euglenozoa</taxon>
        <taxon>Kinetoplastea</taxon>
        <taxon>Metakinetoplastina</taxon>
        <taxon>Trypanosomatida</taxon>
        <taxon>Trypanosomatidae</taxon>
        <taxon>Strigomonadinae</taxon>
        <taxon>Angomonas</taxon>
    </lineage>
</organism>
<evidence type="ECO:0000313" key="2">
    <source>
        <dbReference type="EMBL" id="CAD2222758.1"/>
    </source>
</evidence>
<name>A0A7G2CSL4_9TRYP</name>
<feature type="compositionally biased region" description="Polar residues" evidence="1">
    <location>
        <begin position="157"/>
        <end position="181"/>
    </location>
</feature>
<feature type="compositionally biased region" description="Basic and acidic residues" evidence="1">
    <location>
        <begin position="221"/>
        <end position="236"/>
    </location>
</feature>
<dbReference type="VEuPathDB" id="TriTrypDB:ADEAN_001030500"/>
<feature type="compositionally biased region" description="Polar residues" evidence="1">
    <location>
        <begin position="204"/>
        <end position="219"/>
    </location>
</feature>
<feature type="compositionally biased region" description="Basic and acidic residues" evidence="1">
    <location>
        <begin position="9"/>
        <end position="29"/>
    </location>
</feature>
<sequence length="349" mass="39129">MTKRRKKKTEKEADVEHYPTEDLTSRADNSEIPSEDAHRKRKKKKKSDAEETNNREEKNGAPAEKLEVENGRKEGEVVPSSDSKKKRSKPDEESHVERLDTGDKSPDPESQQDEQRRKKKRKKKTTNGDSINVSEYNDTDEEERLAIALHKQKLNDEATTATEASSKRNSQLLVSEKASPTETRRSSKVPESTYVSEAPPQRRPGTNTPLPIENSSGGEFTSREPNHSASPEKKSSDSPIQLVPEEPDQSIVVDMEGSGVAHSDTRRVLNKIRPREESVEMREFSPRDAEASHFVEDNHSVQVVPPNADISQIQQEADRYYGETLYASEEGVYTDSDSSSSSSSDRGPP</sequence>
<dbReference type="AlphaFoldDB" id="A0A7G2CSL4"/>
<feature type="region of interest" description="Disordered" evidence="1">
    <location>
        <begin position="155"/>
        <end position="292"/>
    </location>
</feature>
<dbReference type="EMBL" id="LR877172">
    <property type="protein sequence ID" value="CAD2222758.1"/>
    <property type="molecule type" value="Genomic_DNA"/>
</dbReference>
<feature type="region of interest" description="Disordered" evidence="1">
    <location>
        <begin position="1"/>
        <end position="141"/>
    </location>
</feature>
<evidence type="ECO:0000313" key="3">
    <source>
        <dbReference type="Proteomes" id="UP000515908"/>
    </source>
</evidence>
<dbReference type="Proteomes" id="UP000515908">
    <property type="component" value="Chromosome 28"/>
</dbReference>
<protein>
    <submittedName>
        <fullName evidence="2">Uncharacterized protein</fullName>
    </submittedName>
</protein>
<reference evidence="2 3" key="1">
    <citation type="submission" date="2020-08" db="EMBL/GenBank/DDBJ databases">
        <authorList>
            <person name="Newling K."/>
            <person name="Davey J."/>
            <person name="Forrester S."/>
        </authorList>
    </citation>
    <scope>NUCLEOTIDE SEQUENCE [LARGE SCALE GENOMIC DNA]</scope>
    <source>
        <strain evidence="3">Crithidia deanei Carvalho (ATCC PRA-265)</strain>
    </source>
</reference>
<feature type="compositionally biased region" description="Low complexity" evidence="1">
    <location>
        <begin position="335"/>
        <end position="349"/>
    </location>
</feature>
<evidence type="ECO:0000256" key="1">
    <source>
        <dbReference type="SAM" id="MobiDB-lite"/>
    </source>
</evidence>
<feature type="compositionally biased region" description="Basic and acidic residues" evidence="1">
    <location>
        <begin position="263"/>
        <end position="292"/>
    </location>
</feature>
<feature type="compositionally biased region" description="Polar residues" evidence="1">
    <location>
        <begin position="127"/>
        <end position="136"/>
    </location>
</feature>
<accession>A0A7G2CSL4</accession>
<feature type="region of interest" description="Disordered" evidence="1">
    <location>
        <begin position="322"/>
        <end position="349"/>
    </location>
</feature>
<proteinExistence type="predicted"/>
<gene>
    <name evidence="2" type="ORF">ADEAN_001030500</name>
</gene>
<keyword evidence="3" id="KW-1185">Reference proteome</keyword>
<feature type="compositionally biased region" description="Basic and acidic residues" evidence="1">
    <location>
        <begin position="47"/>
        <end position="76"/>
    </location>
</feature>
<feature type="compositionally biased region" description="Basic and acidic residues" evidence="1">
    <location>
        <begin position="89"/>
        <end position="107"/>
    </location>
</feature>